<sequence>MRKRAIQGNLAQLHVKKSKGPDRDIFEVKPLDFLVHLASSLYKPQSIIAGRTPVQIAKILKILEEQTKAKFNLSYPANEGARGVVITDTQDASRIETSTRDEIGKTRVSENVVDIVSSSAEAEVAGLKPPVEP</sequence>
<dbReference type="EMBL" id="JAAGAX010000008">
    <property type="protein sequence ID" value="KAF2305122.1"/>
    <property type="molecule type" value="Genomic_DNA"/>
</dbReference>
<reference evidence="1 2" key="1">
    <citation type="journal article" date="2020" name="Mol. Plant">
        <title>The Chromosome-Based Rubber Tree Genome Provides New Insights into Spurge Genome Evolution and Rubber Biosynthesis.</title>
        <authorList>
            <person name="Liu J."/>
            <person name="Shi C."/>
            <person name="Shi C.C."/>
            <person name="Li W."/>
            <person name="Zhang Q.J."/>
            <person name="Zhang Y."/>
            <person name="Li K."/>
            <person name="Lu H.F."/>
            <person name="Shi C."/>
            <person name="Zhu S.T."/>
            <person name="Xiao Z.Y."/>
            <person name="Nan H."/>
            <person name="Yue Y."/>
            <person name="Zhu X.G."/>
            <person name="Wu Y."/>
            <person name="Hong X.N."/>
            <person name="Fan G.Y."/>
            <person name="Tong Y."/>
            <person name="Zhang D."/>
            <person name="Mao C.L."/>
            <person name="Liu Y.L."/>
            <person name="Hao S.J."/>
            <person name="Liu W.Q."/>
            <person name="Lv M.Q."/>
            <person name="Zhang H.B."/>
            <person name="Liu Y."/>
            <person name="Hu-Tang G.R."/>
            <person name="Wang J.P."/>
            <person name="Wang J.H."/>
            <person name="Sun Y.H."/>
            <person name="Ni S.B."/>
            <person name="Chen W.B."/>
            <person name="Zhang X.C."/>
            <person name="Jiao Y.N."/>
            <person name="Eichler E.E."/>
            <person name="Li G.H."/>
            <person name="Liu X."/>
            <person name="Gao L.Z."/>
        </authorList>
    </citation>
    <scope>NUCLEOTIDE SEQUENCE [LARGE SCALE GENOMIC DNA]</scope>
    <source>
        <strain evidence="2">cv. GT1</strain>
        <tissue evidence="1">Leaf</tissue>
    </source>
</reference>
<dbReference type="Proteomes" id="UP000467840">
    <property type="component" value="Chromosome 9"/>
</dbReference>
<comment type="caution">
    <text evidence="1">The sequence shown here is derived from an EMBL/GenBank/DDBJ whole genome shotgun (WGS) entry which is preliminary data.</text>
</comment>
<dbReference type="AlphaFoldDB" id="A0A6A6LUH3"/>
<name>A0A6A6LUH3_HEVBR</name>
<keyword evidence="2" id="KW-1185">Reference proteome</keyword>
<organism evidence="1 2">
    <name type="scientific">Hevea brasiliensis</name>
    <name type="common">Para rubber tree</name>
    <name type="synonym">Siphonia brasiliensis</name>
    <dbReference type="NCBI Taxonomy" id="3981"/>
    <lineage>
        <taxon>Eukaryota</taxon>
        <taxon>Viridiplantae</taxon>
        <taxon>Streptophyta</taxon>
        <taxon>Embryophyta</taxon>
        <taxon>Tracheophyta</taxon>
        <taxon>Spermatophyta</taxon>
        <taxon>Magnoliopsida</taxon>
        <taxon>eudicotyledons</taxon>
        <taxon>Gunneridae</taxon>
        <taxon>Pentapetalae</taxon>
        <taxon>rosids</taxon>
        <taxon>fabids</taxon>
        <taxon>Malpighiales</taxon>
        <taxon>Euphorbiaceae</taxon>
        <taxon>Crotonoideae</taxon>
        <taxon>Micrandreae</taxon>
        <taxon>Hevea</taxon>
    </lineage>
</organism>
<accession>A0A6A6LUH3</accession>
<proteinExistence type="predicted"/>
<evidence type="ECO:0000313" key="1">
    <source>
        <dbReference type="EMBL" id="KAF2305122.1"/>
    </source>
</evidence>
<evidence type="ECO:0000313" key="2">
    <source>
        <dbReference type="Proteomes" id="UP000467840"/>
    </source>
</evidence>
<gene>
    <name evidence="1" type="ORF">GH714_001901</name>
</gene>
<protein>
    <submittedName>
        <fullName evidence="1">Uncharacterized protein</fullName>
    </submittedName>
</protein>